<keyword evidence="2 3" id="KW-0040">ANK repeat</keyword>
<dbReference type="PANTHER" id="PTHR24171">
    <property type="entry name" value="ANKYRIN REPEAT DOMAIN-CONTAINING PROTEIN 39-RELATED"/>
    <property type="match status" value="1"/>
</dbReference>
<dbReference type="GO" id="GO:0085020">
    <property type="term" value="P:protein K6-linked ubiquitination"/>
    <property type="evidence" value="ECO:0007669"/>
    <property type="project" value="TreeGrafter"/>
</dbReference>
<evidence type="ECO:0000313" key="4">
    <source>
        <dbReference type="EMBL" id="KAK9816856.1"/>
    </source>
</evidence>
<dbReference type="Proteomes" id="UP001489004">
    <property type="component" value="Unassembled WGS sequence"/>
</dbReference>
<dbReference type="SUPFAM" id="SSF48403">
    <property type="entry name" value="Ankyrin repeat"/>
    <property type="match status" value="1"/>
</dbReference>
<dbReference type="PANTHER" id="PTHR24171:SF8">
    <property type="entry name" value="BRCA1-ASSOCIATED RING DOMAIN PROTEIN 1"/>
    <property type="match status" value="1"/>
</dbReference>
<evidence type="ECO:0000256" key="3">
    <source>
        <dbReference type="PROSITE-ProRule" id="PRU00023"/>
    </source>
</evidence>
<evidence type="ECO:0000256" key="2">
    <source>
        <dbReference type="ARBA" id="ARBA00023043"/>
    </source>
</evidence>
<keyword evidence="1" id="KW-0677">Repeat</keyword>
<dbReference type="InterPro" id="IPR036770">
    <property type="entry name" value="Ankyrin_rpt-contain_sf"/>
</dbReference>
<proteinExistence type="predicted"/>
<dbReference type="GO" id="GO:0004842">
    <property type="term" value="F:ubiquitin-protein transferase activity"/>
    <property type="evidence" value="ECO:0007669"/>
    <property type="project" value="TreeGrafter"/>
</dbReference>
<feature type="repeat" description="ANK" evidence="3">
    <location>
        <begin position="167"/>
        <end position="199"/>
    </location>
</feature>
<keyword evidence="5" id="KW-1185">Reference proteome</keyword>
<dbReference type="AlphaFoldDB" id="A0AAW1Q7D7"/>
<dbReference type="Gene3D" id="1.25.40.20">
    <property type="entry name" value="Ankyrin repeat-containing domain"/>
    <property type="match status" value="2"/>
</dbReference>
<name>A0AAW1Q7D7_9CHLO</name>
<gene>
    <name evidence="4" type="ORF">WJX72_006215</name>
</gene>
<dbReference type="PROSITE" id="PS50297">
    <property type="entry name" value="ANK_REP_REGION"/>
    <property type="match status" value="2"/>
</dbReference>
<protein>
    <submittedName>
        <fullName evidence="4">Uncharacterized protein</fullName>
    </submittedName>
</protein>
<reference evidence="4 5" key="1">
    <citation type="journal article" date="2024" name="Nat. Commun.">
        <title>Phylogenomics reveals the evolutionary origins of lichenization in chlorophyte algae.</title>
        <authorList>
            <person name="Puginier C."/>
            <person name="Libourel C."/>
            <person name="Otte J."/>
            <person name="Skaloud P."/>
            <person name="Haon M."/>
            <person name="Grisel S."/>
            <person name="Petersen M."/>
            <person name="Berrin J.G."/>
            <person name="Delaux P.M."/>
            <person name="Dal Grande F."/>
            <person name="Keller J."/>
        </authorList>
    </citation>
    <scope>NUCLEOTIDE SEQUENCE [LARGE SCALE GENOMIC DNA]</scope>
    <source>
        <strain evidence="4 5">SAG 2043</strain>
    </source>
</reference>
<dbReference type="SMART" id="SM00248">
    <property type="entry name" value="ANK"/>
    <property type="match status" value="3"/>
</dbReference>
<dbReference type="EMBL" id="JALJOR010000005">
    <property type="protein sequence ID" value="KAK9816856.1"/>
    <property type="molecule type" value="Genomic_DNA"/>
</dbReference>
<evidence type="ECO:0000256" key="1">
    <source>
        <dbReference type="ARBA" id="ARBA00022737"/>
    </source>
</evidence>
<feature type="repeat" description="ANK" evidence="3">
    <location>
        <begin position="134"/>
        <end position="166"/>
    </location>
</feature>
<dbReference type="Pfam" id="PF12796">
    <property type="entry name" value="Ank_2"/>
    <property type="match status" value="1"/>
</dbReference>
<accession>A0AAW1Q7D7</accession>
<evidence type="ECO:0000313" key="5">
    <source>
        <dbReference type="Proteomes" id="UP001489004"/>
    </source>
</evidence>
<comment type="caution">
    <text evidence="4">The sequence shown here is derived from an EMBL/GenBank/DDBJ whole genome shotgun (WGS) entry which is preliminary data.</text>
</comment>
<organism evidence="4 5">
    <name type="scientific">[Myrmecia] bisecta</name>
    <dbReference type="NCBI Taxonomy" id="41462"/>
    <lineage>
        <taxon>Eukaryota</taxon>
        <taxon>Viridiplantae</taxon>
        <taxon>Chlorophyta</taxon>
        <taxon>core chlorophytes</taxon>
        <taxon>Trebouxiophyceae</taxon>
        <taxon>Trebouxiales</taxon>
        <taxon>Trebouxiaceae</taxon>
        <taxon>Myrmecia</taxon>
    </lineage>
</organism>
<sequence>MQDPEVREKMKAMEEAMKRPEVQQQMEMMQTMMQNQEMQQRIASLKDDPELAPMFAEIQKGGMAAFQKYFQDPKVLAKIGEKMGPPPGVAAAAPPQAAPSQEINNLLDAAKYGDQEAVEDFIAIGKDVNMTDAEKRTPLHYSVAYCHINVFDELLSNGAAIEAKDTKANTPLHYAAGYGRVDFVVRLLEAGADGSAQNASGHTPFDLVKMEQRNPINADSKVLKMLEDAKAGKA</sequence>
<dbReference type="PROSITE" id="PS50088">
    <property type="entry name" value="ANK_REPEAT"/>
    <property type="match status" value="2"/>
</dbReference>
<dbReference type="InterPro" id="IPR002110">
    <property type="entry name" value="Ankyrin_rpt"/>
</dbReference>